<dbReference type="UniPathway" id="UPA00219"/>
<protein>
    <recommendedName>
        <fullName evidence="3 14">UDP-N-acetylmuramate--L-alanine ligase</fullName>
        <ecNumber evidence="3 14">6.3.2.8</ecNumber>
    </recommendedName>
    <alternativeName>
        <fullName evidence="14">UDP-N-acetylmuramoyl-L-alanine synthetase</fullName>
    </alternativeName>
</protein>
<dbReference type="GO" id="GO:0005524">
    <property type="term" value="F:ATP binding"/>
    <property type="evidence" value="ECO:0007669"/>
    <property type="project" value="UniProtKB-UniRule"/>
</dbReference>
<dbReference type="GO" id="GO:0005737">
    <property type="term" value="C:cytoplasm"/>
    <property type="evidence" value="ECO:0007669"/>
    <property type="project" value="UniProtKB-SubCell"/>
</dbReference>
<evidence type="ECO:0000256" key="3">
    <source>
        <dbReference type="ARBA" id="ARBA00012211"/>
    </source>
</evidence>
<dbReference type="InterPro" id="IPR000713">
    <property type="entry name" value="Mur_ligase_N"/>
</dbReference>
<dbReference type="Pfam" id="PF02875">
    <property type="entry name" value="Mur_ligase_C"/>
    <property type="match status" value="1"/>
</dbReference>
<dbReference type="Pfam" id="PF08245">
    <property type="entry name" value="Mur_ligase_M"/>
    <property type="match status" value="1"/>
</dbReference>
<sequence length="467" mass="51405">MSELLTSLSGKTVHMVGIGGISMSGLSEILLSMGIHVTGSDVKNSPIVERLKLKNVPVFLKQEPSNITNQDLVVYTAAMPTDHPELEAARKKGIPVIDRATLLGEIMRSYKKSIAVSGTHGKTTTTSMISYCLMEAEKDPTVHIGGVFDVIGGTTRVGSSEFFVTEACEYKDSFLKLNPYMAVILNIEPDHLDYFHDINQIVNSFSKFAGSVPSDGFVIGNADNEHVLRILGQLKCRTITYGLTSPKAYWTARNITFDENGFPSFRVVCGKKSIMRMKLSIPGLHNVSNSLACIAACNALNIPLDIVQNSLRKFKGTRRRFELKGTIDGIKVVDDYAHHPTEVIATLKSARSCTRGKVLCVFQPHTYTRTKELIDEFSKAFTLADKVYVTDIYAAREKDNGIIHSSELVRRINEHLNNAVYISSFEDIVDSLIHDSSAGDLVLTMGAGDVYKVGEMFLAEKKIRAVG</sequence>
<dbReference type="InterPro" id="IPR004101">
    <property type="entry name" value="Mur_ligase_C"/>
</dbReference>
<evidence type="ECO:0000259" key="16">
    <source>
        <dbReference type="Pfam" id="PF02875"/>
    </source>
</evidence>
<comment type="function">
    <text evidence="14">Cell wall formation.</text>
</comment>
<comment type="subcellular location">
    <subcellularLocation>
        <location evidence="1 14">Cytoplasm</location>
    </subcellularLocation>
</comment>
<evidence type="ECO:0000259" key="17">
    <source>
        <dbReference type="Pfam" id="PF08245"/>
    </source>
</evidence>
<evidence type="ECO:0000256" key="7">
    <source>
        <dbReference type="ARBA" id="ARBA00022741"/>
    </source>
</evidence>
<keyword evidence="4 14" id="KW-0963">Cytoplasm</keyword>
<evidence type="ECO:0000256" key="9">
    <source>
        <dbReference type="ARBA" id="ARBA00022960"/>
    </source>
</evidence>
<evidence type="ECO:0000256" key="2">
    <source>
        <dbReference type="ARBA" id="ARBA00004752"/>
    </source>
</evidence>
<keyword evidence="10 14" id="KW-0573">Peptidoglycan synthesis</keyword>
<evidence type="ECO:0000256" key="10">
    <source>
        <dbReference type="ARBA" id="ARBA00022984"/>
    </source>
</evidence>
<accession>A0A1B1YG14</accession>
<evidence type="ECO:0000256" key="13">
    <source>
        <dbReference type="ARBA" id="ARBA00047833"/>
    </source>
</evidence>
<evidence type="ECO:0000256" key="4">
    <source>
        <dbReference type="ARBA" id="ARBA00022490"/>
    </source>
</evidence>
<evidence type="ECO:0000256" key="12">
    <source>
        <dbReference type="ARBA" id="ARBA00023316"/>
    </source>
</evidence>
<evidence type="ECO:0000256" key="14">
    <source>
        <dbReference type="HAMAP-Rule" id="MF_00046"/>
    </source>
</evidence>
<evidence type="ECO:0000256" key="11">
    <source>
        <dbReference type="ARBA" id="ARBA00023306"/>
    </source>
</evidence>
<proteinExistence type="inferred from homology"/>
<dbReference type="Proteomes" id="UP000092971">
    <property type="component" value="Chromosome"/>
</dbReference>
<dbReference type="InterPro" id="IPR005758">
    <property type="entry name" value="UDP-N-AcMur_Ala_ligase_MurC"/>
</dbReference>
<evidence type="ECO:0000256" key="1">
    <source>
        <dbReference type="ARBA" id="ARBA00004496"/>
    </source>
</evidence>
<dbReference type="InterPro" id="IPR036565">
    <property type="entry name" value="Mur-like_cat_sf"/>
</dbReference>
<feature type="domain" description="Mur ligase N-terminal catalytic" evidence="15">
    <location>
        <begin position="12"/>
        <end position="110"/>
    </location>
</feature>
<comment type="catalytic activity">
    <reaction evidence="13 14">
        <text>UDP-N-acetyl-alpha-D-muramate + L-alanine + ATP = UDP-N-acetyl-alpha-D-muramoyl-L-alanine + ADP + phosphate + H(+)</text>
        <dbReference type="Rhea" id="RHEA:23372"/>
        <dbReference type="ChEBI" id="CHEBI:15378"/>
        <dbReference type="ChEBI" id="CHEBI:30616"/>
        <dbReference type="ChEBI" id="CHEBI:43474"/>
        <dbReference type="ChEBI" id="CHEBI:57972"/>
        <dbReference type="ChEBI" id="CHEBI:70757"/>
        <dbReference type="ChEBI" id="CHEBI:83898"/>
        <dbReference type="ChEBI" id="CHEBI:456216"/>
        <dbReference type="EC" id="6.3.2.8"/>
    </reaction>
</comment>
<keyword evidence="6 14" id="KW-0132">Cell division</keyword>
<dbReference type="InterPro" id="IPR036615">
    <property type="entry name" value="Mur_ligase_C_dom_sf"/>
</dbReference>
<comment type="pathway">
    <text evidence="2 14">Cell wall biogenesis; peptidoglycan biosynthesis.</text>
</comment>
<feature type="domain" description="Mur ligase C-terminal" evidence="16">
    <location>
        <begin position="319"/>
        <end position="448"/>
    </location>
</feature>
<comment type="similarity">
    <text evidence="14">Belongs to the MurCDEF family.</text>
</comment>
<feature type="binding site" evidence="14">
    <location>
        <begin position="118"/>
        <end position="124"/>
    </location>
    <ligand>
        <name>ATP</name>
        <dbReference type="ChEBI" id="CHEBI:30616"/>
    </ligand>
</feature>
<evidence type="ECO:0000313" key="19">
    <source>
        <dbReference type="Proteomes" id="UP000092971"/>
    </source>
</evidence>
<gene>
    <name evidence="14" type="primary">murC</name>
    <name evidence="18" type="ORF">CSTERTH_12005</name>
</gene>
<keyword evidence="12 14" id="KW-0961">Cell wall biogenesis/degradation</keyword>
<dbReference type="SUPFAM" id="SSF51984">
    <property type="entry name" value="MurCD N-terminal domain"/>
    <property type="match status" value="1"/>
</dbReference>
<dbReference type="PANTHER" id="PTHR43445">
    <property type="entry name" value="UDP-N-ACETYLMURAMATE--L-ALANINE LIGASE-RELATED"/>
    <property type="match status" value="1"/>
</dbReference>
<dbReference type="Gene3D" id="3.40.1190.10">
    <property type="entry name" value="Mur-like, catalytic domain"/>
    <property type="match status" value="1"/>
</dbReference>
<evidence type="ECO:0000256" key="8">
    <source>
        <dbReference type="ARBA" id="ARBA00022840"/>
    </source>
</evidence>
<dbReference type="NCBIfam" id="TIGR01082">
    <property type="entry name" value="murC"/>
    <property type="match status" value="1"/>
</dbReference>
<dbReference type="EC" id="6.3.2.8" evidence="3 14"/>
<evidence type="ECO:0000256" key="5">
    <source>
        <dbReference type="ARBA" id="ARBA00022598"/>
    </source>
</evidence>
<evidence type="ECO:0000259" key="15">
    <source>
        <dbReference type="Pfam" id="PF01225"/>
    </source>
</evidence>
<keyword evidence="11 14" id="KW-0131">Cell cycle</keyword>
<dbReference type="GO" id="GO:0051301">
    <property type="term" value="P:cell division"/>
    <property type="evidence" value="ECO:0007669"/>
    <property type="project" value="UniProtKB-KW"/>
</dbReference>
<dbReference type="SUPFAM" id="SSF53623">
    <property type="entry name" value="MurD-like peptide ligases, catalytic domain"/>
    <property type="match status" value="1"/>
</dbReference>
<dbReference type="OrthoDB" id="9804126at2"/>
<dbReference type="GO" id="GO:0071555">
    <property type="term" value="P:cell wall organization"/>
    <property type="evidence" value="ECO:0007669"/>
    <property type="project" value="UniProtKB-KW"/>
</dbReference>
<keyword evidence="8 14" id="KW-0067">ATP-binding</keyword>
<dbReference type="GO" id="GO:0008763">
    <property type="term" value="F:UDP-N-acetylmuramate-L-alanine ligase activity"/>
    <property type="evidence" value="ECO:0007669"/>
    <property type="project" value="UniProtKB-UniRule"/>
</dbReference>
<dbReference type="InterPro" id="IPR050061">
    <property type="entry name" value="MurCDEF_pg_biosynth"/>
</dbReference>
<dbReference type="SUPFAM" id="SSF53244">
    <property type="entry name" value="MurD-like peptide ligases, peptide-binding domain"/>
    <property type="match status" value="1"/>
</dbReference>
<dbReference type="RefSeq" id="WP_015360138.1">
    <property type="nucleotide sequence ID" value="NZ_CP014672.1"/>
</dbReference>
<evidence type="ECO:0000256" key="6">
    <source>
        <dbReference type="ARBA" id="ARBA00022618"/>
    </source>
</evidence>
<dbReference type="InterPro" id="IPR013221">
    <property type="entry name" value="Mur_ligase_cen"/>
</dbReference>
<dbReference type="HAMAP" id="MF_00046">
    <property type="entry name" value="MurC"/>
    <property type="match status" value="1"/>
</dbReference>
<reference evidence="18 19" key="1">
    <citation type="submission" date="2016-02" db="EMBL/GenBank/DDBJ databases">
        <title>Comparison of Clostridium stercorarium subspecies using comparative genomics and transcriptomics.</title>
        <authorList>
            <person name="Schellenberg J."/>
            <person name="Thallinger G."/>
            <person name="Levin D.B."/>
            <person name="Zhang X."/>
            <person name="Alvare G."/>
            <person name="Fristensky B."/>
            <person name="Sparling R."/>
        </authorList>
    </citation>
    <scope>NUCLEOTIDE SEQUENCE [LARGE SCALE GENOMIC DNA]</scope>
    <source>
        <strain evidence="18 19">DSM 2910</strain>
    </source>
</reference>
<dbReference type="AlphaFoldDB" id="A0A1B1YG14"/>
<keyword evidence="5 14" id="KW-0436">Ligase</keyword>
<dbReference type="GO" id="GO:0009252">
    <property type="term" value="P:peptidoglycan biosynthetic process"/>
    <property type="evidence" value="ECO:0007669"/>
    <property type="project" value="UniProtKB-UniRule"/>
</dbReference>
<keyword evidence="7 14" id="KW-0547">Nucleotide-binding</keyword>
<dbReference type="EMBL" id="CP014672">
    <property type="protein sequence ID" value="ANW99706.1"/>
    <property type="molecule type" value="Genomic_DNA"/>
</dbReference>
<dbReference type="GO" id="GO:0008360">
    <property type="term" value="P:regulation of cell shape"/>
    <property type="evidence" value="ECO:0007669"/>
    <property type="project" value="UniProtKB-KW"/>
</dbReference>
<organism evidence="18 19">
    <name type="scientific">Thermoclostridium stercorarium subsp. thermolacticum DSM 2910</name>
    <dbReference type="NCBI Taxonomy" id="1121336"/>
    <lineage>
        <taxon>Bacteria</taxon>
        <taxon>Bacillati</taxon>
        <taxon>Bacillota</taxon>
        <taxon>Clostridia</taxon>
        <taxon>Eubacteriales</taxon>
        <taxon>Oscillospiraceae</taxon>
        <taxon>Thermoclostridium</taxon>
    </lineage>
</organism>
<name>A0A1B1YG14_THEST</name>
<feature type="domain" description="Mur ligase central" evidence="17">
    <location>
        <begin position="116"/>
        <end position="297"/>
    </location>
</feature>
<dbReference type="PANTHER" id="PTHR43445:SF3">
    <property type="entry name" value="UDP-N-ACETYLMURAMATE--L-ALANINE LIGASE"/>
    <property type="match status" value="1"/>
</dbReference>
<dbReference type="Gene3D" id="3.40.50.720">
    <property type="entry name" value="NAD(P)-binding Rossmann-like Domain"/>
    <property type="match status" value="1"/>
</dbReference>
<dbReference type="Gene3D" id="3.90.190.20">
    <property type="entry name" value="Mur ligase, C-terminal domain"/>
    <property type="match status" value="1"/>
</dbReference>
<dbReference type="Pfam" id="PF01225">
    <property type="entry name" value="Mur_ligase"/>
    <property type="match status" value="1"/>
</dbReference>
<evidence type="ECO:0000313" key="18">
    <source>
        <dbReference type="EMBL" id="ANW99706.1"/>
    </source>
</evidence>
<keyword evidence="9 14" id="KW-0133">Cell shape</keyword>